<dbReference type="Pfam" id="PF01757">
    <property type="entry name" value="Acyl_transf_3"/>
    <property type="match status" value="1"/>
</dbReference>
<keyword evidence="1" id="KW-0472">Membrane</keyword>
<evidence type="ECO:0000259" key="2">
    <source>
        <dbReference type="Pfam" id="PF01757"/>
    </source>
</evidence>
<dbReference type="InterPro" id="IPR050879">
    <property type="entry name" value="Acyltransferase_3"/>
</dbReference>
<dbReference type="InterPro" id="IPR002656">
    <property type="entry name" value="Acyl_transf_3_dom"/>
</dbReference>
<dbReference type="Proteomes" id="UP001500683">
    <property type="component" value="Unassembled WGS sequence"/>
</dbReference>
<feature type="transmembrane region" description="Helical" evidence="1">
    <location>
        <begin position="131"/>
        <end position="151"/>
    </location>
</feature>
<feature type="transmembrane region" description="Helical" evidence="1">
    <location>
        <begin position="361"/>
        <end position="379"/>
    </location>
</feature>
<feature type="transmembrane region" description="Helical" evidence="1">
    <location>
        <begin position="264"/>
        <end position="283"/>
    </location>
</feature>
<keyword evidence="1" id="KW-1133">Transmembrane helix</keyword>
<feature type="transmembrane region" description="Helical" evidence="1">
    <location>
        <begin position="213"/>
        <end position="229"/>
    </location>
</feature>
<organism evidence="3 4">
    <name type="scientific">Actinomadura miaoliensis</name>
    <dbReference type="NCBI Taxonomy" id="430685"/>
    <lineage>
        <taxon>Bacteria</taxon>
        <taxon>Bacillati</taxon>
        <taxon>Actinomycetota</taxon>
        <taxon>Actinomycetes</taxon>
        <taxon>Streptosporangiales</taxon>
        <taxon>Thermomonosporaceae</taxon>
        <taxon>Actinomadura</taxon>
    </lineage>
</organism>
<proteinExistence type="predicted"/>
<feature type="transmembrane region" description="Helical" evidence="1">
    <location>
        <begin position="158"/>
        <end position="180"/>
    </location>
</feature>
<feature type="transmembrane region" description="Helical" evidence="1">
    <location>
        <begin position="12"/>
        <end position="28"/>
    </location>
</feature>
<comment type="caution">
    <text evidence="3">The sequence shown here is derived from an EMBL/GenBank/DDBJ whole genome shotgun (WGS) entry which is preliminary data.</text>
</comment>
<name>A0ABP7WHF8_9ACTN</name>
<dbReference type="EMBL" id="BAAAZG010000042">
    <property type="protein sequence ID" value="GAA4088572.1"/>
    <property type="molecule type" value="Genomic_DNA"/>
</dbReference>
<gene>
    <name evidence="3" type="ORF">GCM10022214_56260</name>
</gene>
<evidence type="ECO:0000313" key="4">
    <source>
        <dbReference type="Proteomes" id="UP001500683"/>
    </source>
</evidence>
<evidence type="ECO:0000256" key="1">
    <source>
        <dbReference type="SAM" id="Phobius"/>
    </source>
</evidence>
<keyword evidence="1" id="KW-0812">Transmembrane</keyword>
<reference evidence="4" key="1">
    <citation type="journal article" date="2019" name="Int. J. Syst. Evol. Microbiol.">
        <title>The Global Catalogue of Microorganisms (GCM) 10K type strain sequencing project: providing services to taxonomists for standard genome sequencing and annotation.</title>
        <authorList>
            <consortium name="The Broad Institute Genomics Platform"/>
            <consortium name="The Broad Institute Genome Sequencing Center for Infectious Disease"/>
            <person name="Wu L."/>
            <person name="Ma J."/>
        </authorList>
    </citation>
    <scope>NUCLEOTIDE SEQUENCE [LARGE SCALE GENOMIC DNA]</scope>
    <source>
        <strain evidence="4">JCM 16702</strain>
    </source>
</reference>
<accession>A0ABP7WHF8</accession>
<sequence>MRLGWLDALRGWAALVVALHHASFYYVPELRAQMVGWFDPGRYGVLLFFLVSGYIVPVSLERHGDVRRFWIGRFFRIYPLLAVACAVPVALAVSGLREMRAGLGDYDPVVAVLAHVTMLQDVLAVPNAINVLWTLSYEMAFYLVVVALFVVKGGRRPGAVAGVCVVAALVAGGVLPVALFSRTAGIGVVVLGTAVLLAAAVGLAMYGRGAVRIAGGVAGGVVAVLLVALNSRIGAWEGFVILAVMFTGTVVYRAEHGQMGRRAAAGTMLAVLAGVVAAGLWHAQVSVPEEQVAGFRVYWTGSVLLAAGSFAGVWLLRERRFPRWWTGLGTISFSVYLVHHVLLMLSGRFLGTSGRDEVHRLVVFVVVLLAVSWVTYRWVEAPAQRFGRALGARGLKPPA</sequence>
<feature type="transmembrane region" description="Helical" evidence="1">
    <location>
        <begin position="40"/>
        <end position="56"/>
    </location>
</feature>
<feature type="transmembrane region" description="Helical" evidence="1">
    <location>
        <begin position="186"/>
        <end position="206"/>
    </location>
</feature>
<evidence type="ECO:0000313" key="3">
    <source>
        <dbReference type="EMBL" id="GAA4088572.1"/>
    </source>
</evidence>
<feature type="transmembrane region" description="Helical" evidence="1">
    <location>
        <begin position="77"/>
        <end position="96"/>
    </location>
</feature>
<protein>
    <recommendedName>
        <fullName evidence="2">Acyltransferase 3 domain-containing protein</fullName>
    </recommendedName>
</protein>
<feature type="transmembrane region" description="Helical" evidence="1">
    <location>
        <begin position="328"/>
        <end position="349"/>
    </location>
</feature>
<dbReference type="PANTHER" id="PTHR23028">
    <property type="entry name" value="ACETYLTRANSFERASE"/>
    <property type="match status" value="1"/>
</dbReference>
<feature type="transmembrane region" description="Helical" evidence="1">
    <location>
        <begin position="295"/>
        <end position="316"/>
    </location>
</feature>
<feature type="transmembrane region" description="Helical" evidence="1">
    <location>
        <begin position="235"/>
        <end position="252"/>
    </location>
</feature>
<keyword evidence="4" id="KW-1185">Reference proteome</keyword>
<feature type="domain" description="Acyltransferase 3" evidence="2">
    <location>
        <begin position="4"/>
        <end position="377"/>
    </location>
</feature>
<dbReference type="PANTHER" id="PTHR23028:SF53">
    <property type="entry name" value="ACYL_TRANSF_3 DOMAIN-CONTAINING PROTEIN"/>
    <property type="match status" value="1"/>
</dbReference>